<dbReference type="Gene3D" id="3.20.20.100">
    <property type="entry name" value="NADP-dependent oxidoreductase domain"/>
    <property type="match status" value="1"/>
</dbReference>
<dbReference type="GeneID" id="37029038"/>
<name>A0A316UHN2_9BASI</name>
<dbReference type="RefSeq" id="XP_025359026.1">
    <property type="nucleotide sequence ID" value="XM_025507215.1"/>
</dbReference>
<protein>
    <submittedName>
        <fullName evidence="3">Aldo/keto reductase</fullName>
    </submittedName>
</protein>
<feature type="domain" description="NADP-dependent oxidoreductase" evidence="2">
    <location>
        <begin position="25"/>
        <end position="325"/>
    </location>
</feature>
<dbReference type="Proteomes" id="UP000245884">
    <property type="component" value="Unassembled WGS sequence"/>
</dbReference>
<accession>A0A316UHN2</accession>
<dbReference type="PANTHER" id="PTHR43625:SF40">
    <property type="entry name" value="ALDO-KETO REDUCTASE YAKC [NADP(+)]"/>
    <property type="match status" value="1"/>
</dbReference>
<dbReference type="OrthoDB" id="37537at2759"/>
<dbReference type="PANTHER" id="PTHR43625">
    <property type="entry name" value="AFLATOXIN B1 ALDEHYDE REDUCTASE"/>
    <property type="match status" value="1"/>
</dbReference>
<dbReference type="InterPro" id="IPR036812">
    <property type="entry name" value="NAD(P)_OxRdtase_dom_sf"/>
</dbReference>
<dbReference type="GO" id="GO:0005737">
    <property type="term" value="C:cytoplasm"/>
    <property type="evidence" value="ECO:0007669"/>
    <property type="project" value="TreeGrafter"/>
</dbReference>
<organism evidence="3 4">
    <name type="scientific">Jaminaea rosea</name>
    <dbReference type="NCBI Taxonomy" id="1569628"/>
    <lineage>
        <taxon>Eukaryota</taxon>
        <taxon>Fungi</taxon>
        <taxon>Dikarya</taxon>
        <taxon>Basidiomycota</taxon>
        <taxon>Ustilaginomycotina</taxon>
        <taxon>Exobasidiomycetes</taxon>
        <taxon>Microstromatales</taxon>
        <taxon>Microstromatales incertae sedis</taxon>
        <taxon>Jaminaea</taxon>
    </lineage>
</organism>
<dbReference type="GO" id="GO:0016491">
    <property type="term" value="F:oxidoreductase activity"/>
    <property type="evidence" value="ECO:0007669"/>
    <property type="project" value="UniProtKB-KW"/>
</dbReference>
<sequence>MTSAASNLRPFPSSKVQGSIPIAALGYGAMGLHAFYGQPRSDEETFEVLDSLVKNSPQLPVMVDTSDVYTTTPGNGDNERAIGRWLAKDPQNRNKVFLATKFAFAPDRSLATSAEDAKKANKASLERLGVDYVDLYYAHRPDRSVGVEDTFKGLKALKDAGKTKFVGCSEYSLEELKTANSIVHVDAYQIEASPWTPEVFTNGLAAWCEENGTALVPYSPLGRGFLGGRFNKPEDIPEDDFRRHSERFQGEHFKKNMKLVDDLKALGQKKNGATAAQVCLAWLMAQGDNIFPIPGTTNVGRLQENLGAAKVELSKEEVAEITKVVASFNVSGERYPAAFAGALAF</sequence>
<dbReference type="AlphaFoldDB" id="A0A316UHN2"/>
<dbReference type="Pfam" id="PF00248">
    <property type="entry name" value="Aldo_ket_red"/>
    <property type="match status" value="1"/>
</dbReference>
<proteinExistence type="predicted"/>
<dbReference type="InterPro" id="IPR050791">
    <property type="entry name" value="Aldo-Keto_reductase"/>
</dbReference>
<keyword evidence="4" id="KW-1185">Reference proteome</keyword>
<evidence type="ECO:0000259" key="2">
    <source>
        <dbReference type="Pfam" id="PF00248"/>
    </source>
</evidence>
<keyword evidence="1" id="KW-0560">Oxidoreductase</keyword>
<dbReference type="InterPro" id="IPR023210">
    <property type="entry name" value="NADP_OxRdtase_dom"/>
</dbReference>
<reference evidence="3 4" key="1">
    <citation type="journal article" date="2018" name="Mol. Biol. Evol.">
        <title>Broad Genomic Sampling Reveals a Smut Pathogenic Ancestry of the Fungal Clade Ustilaginomycotina.</title>
        <authorList>
            <person name="Kijpornyongpan T."/>
            <person name="Mondo S.J."/>
            <person name="Barry K."/>
            <person name="Sandor L."/>
            <person name="Lee J."/>
            <person name="Lipzen A."/>
            <person name="Pangilinan J."/>
            <person name="LaButti K."/>
            <person name="Hainaut M."/>
            <person name="Henrissat B."/>
            <person name="Grigoriev I.V."/>
            <person name="Spatafora J.W."/>
            <person name="Aime M.C."/>
        </authorList>
    </citation>
    <scope>NUCLEOTIDE SEQUENCE [LARGE SCALE GENOMIC DNA]</scope>
    <source>
        <strain evidence="3 4">MCA 5214</strain>
    </source>
</reference>
<dbReference type="SUPFAM" id="SSF51430">
    <property type="entry name" value="NAD(P)-linked oxidoreductase"/>
    <property type="match status" value="1"/>
</dbReference>
<dbReference type="PRINTS" id="PR00069">
    <property type="entry name" value="ALDKETRDTASE"/>
</dbReference>
<dbReference type="InterPro" id="IPR020471">
    <property type="entry name" value="AKR"/>
</dbReference>
<gene>
    <name evidence="3" type="ORF">BDZ90DRAFT_234971</name>
</gene>
<dbReference type="EMBL" id="KZ819681">
    <property type="protein sequence ID" value="PWN24414.1"/>
    <property type="molecule type" value="Genomic_DNA"/>
</dbReference>
<evidence type="ECO:0000313" key="3">
    <source>
        <dbReference type="EMBL" id="PWN24414.1"/>
    </source>
</evidence>
<dbReference type="STRING" id="1569628.A0A316UHN2"/>
<evidence type="ECO:0000313" key="4">
    <source>
        <dbReference type="Proteomes" id="UP000245884"/>
    </source>
</evidence>
<evidence type="ECO:0000256" key="1">
    <source>
        <dbReference type="ARBA" id="ARBA00023002"/>
    </source>
</evidence>